<evidence type="ECO:0008006" key="5">
    <source>
        <dbReference type="Google" id="ProtNLM"/>
    </source>
</evidence>
<name>A0A150TL85_SORCE</name>
<gene>
    <name evidence="3" type="ORF">BE21_40885</name>
</gene>
<dbReference type="PROSITE" id="PS51257">
    <property type="entry name" value="PROKAR_LIPOPROTEIN"/>
    <property type="match status" value="1"/>
</dbReference>
<accession>A0A150TL85</accession>
<feature type="region of interest" description="Disordered" evidence="1">
    <location>
        <begin position="26"/>
        <end position="48"/>
    </location>
</feature>
<evidence type="ECO:0000313" key="4">
    <source>
        <dbReference type="Proteomes" id="UP000075502"/>
    </source>
</evidence>
<evidence type="ECO:0000256" key="2">
    <source>
        <dbReference type="SAM" id="SignalP"/>
    </source>
</evidence>
<feature type="chain" id="PRO_5007569883" description="Cytochrome c domain-containing protein" evidence="2">
    <location>
        <begin position="21"/>
        <end position="178"/>
    </location>
</feature>
<evidence type="ECO:0000256" key="1">
    <source>
        <dbReference type="SAM" id="MobiDB-lite"/>
    </source>
</evidence>
<dbReference type="Proteomes" id="UP000075502">
    <property type="component" value="Unassembled WGS sequence"/>
</dbReference>
<keyword evidence="2" id="KW-0732">Signal</keyword>
<protein>
    <recommendedName>
        <fullName evidence="5">Cytochrome c domain-containing protein</fullName>
    </recommendedName>
</protein>
<sequence length="178" mass="18608">MYLPRPATILIAPLLICALAGCGASDEDMDEPSDAEVLPGDPRFERDPALDVDNVSAAEEKRSHNMGQNCMGCHQPHGPGKGLFTAAGTVYAPSSGTPVAGGTVELRTAAEGEGDLVLSVAIDGNGNFFTTEPLPFPDQALFFLLRAPAGGGTNNMPFPSISGACNLCHNEQRRILVE</sequence>
<dbReference type="AlphaFoldDB" id="A0A150TL85"/>
<comment type="caution">
    <text evidence="3">The sequence shown here is derived from an EMBL/GenBank/DDBJ whole genome shotgun (WGS) entry which is preliminary data.</text>
</comment>
<organism evidence="3 4">
    <name type="scientific">Sorangium cellulosum</name>
    <name type="common">Polyangium cellulosum</name>
    <dbReference type="NCBI Taxonomy" id="56"/>
    <lineage>
        <taxon>Bacteria</taxon>
        <taxon>Pseudomonadati</taxon>
        <taxon>Myxococcota</taxon>
        <taxon>Polyangia</taxon>
        <taxon>Polyangiales</taxon>
        <taxon>Polyangiaceae</taxon>
        <taxon>Sorangium</taxon>
    </lineage>
</organism>
<reference evidence="3 4" key="1">
    <citation type="submission" date="2014-02" db="EMBL/GenBank/DDBJ databases">
        <title>The small core and large imbalanced accessory genome model reveals a collaborative survival strategy of Sorangium cellulosum strains in nature.</title>
        <authorList>
            <person name="Han K."/>
            <person name="Peng R."/>
            <person name="Blom J."/>
            <person name="Li Y.-Z."/>
        </authorList>
    </citation>
    <scope>NUCLEOTIDE SEQUENCE [LARGE SCALE GENOMIC DNA]</scope>
    <source>
        <strain evidence="3 4">So0007-03</strain>
    </source>
</reference>
<proteinExistence type="predicted"/>
<feature type="signal peptide" evidence="2">
    <location>
        <begin position="1"/>
        <end position="20"/>
    </location>
</feature>
<evidence type="ECO:0000313" key="3">
    <source>
        <dbReference type="EMBL" id="KYG05406.1"/>
    </source>
</evidence>
<dbReference type="EMBL" id="JEME01002047">
    <property type="protein sequence ID" value="KYG05406.1"/>
    <property type="molecule type" value="Genomic_DNA"/>
</dbReference>